<evidence type="ECO:0000313" key="2">
    <source>
        <dbReference type="EMBL" id="MBB4017975.1"/>
    </source>
</evidence>
<evidence type="ECO:0000313" key="3">
    <source>
        <dbReference type="Proteomes" id="UP000577362"/>
    </source>
</evidence>
<proteinExistence type="predicted"/>
<organism evidence="2 3">
    <name type="scientific">Chelatococcus caeni</name>
    <dbReference type="NCBI Taxonomy" id="1348468"/>
    <lineage>
        <taxon>Bacteria</taxon>
        <taxon>Pseudomonadati</taxon>
        <taxon>Pseudomonadota</taxon>
        <taxon>Alphaproteobacteria</taxon>
        <taxon>Hyphomicrobiales</taxon>
        <taxon>Chelatococcaceae</taxon>
        <taxon>Chelatococcus</taxon>
    </lineage>
</organism>
<gene>
    <name evidence="2" type="ORF">GGR16_003009</name>
</gene>
<evidence type="ECO:0008006" key="4">
    <source>
        <dbReference type="Google" id="ProtNLM"/>
    </source>
</evidence>
<dbReference type="InterPro" id="IPR022025">
    <property type="entry name" value="Amidoligase_2"/>
</dbReference>
<accession>A0A840BX96</accession>
<keyword evidence="3" id="KW-1185">Reference proteome</keyword>
<dbReference type="RefSeq" id="WP_183317079.1">
    <property type="nucleotide sequence ID" value="NZ_JACIEN010000003.1"/>
</dbReference>
<sequence>MESLAPSDDREPRFHAPPVPLTADGRPRRVGVEVEFIGLPVRAAADALAAAFGGLVREEDAHAWHLEASAIGDLTVELDVQHVHPHRAQQHPLPRLSPPASARLGAALSPFVPRELITAPLRLDALHRVDHAVGVLREAGARGRGITPFGALGLHFNIALPDLGPHTLACLLKAFLVLEPQLRDDTHPDVVARLFAPPAYPPAYVEKVLSPDYWPDEEALAEDYLADNPTRRRSLDLLPLLLHRDPEGIAPRLTDKVGKREVLHYRLPLACVGEPGWSVAADWNRWVAVERLAADPAALDAACRKALAGRPVLAADV</sequence>
<evidence type="ECO:0000256" key="1">
    <source>
        <dbReference type="SAM" id="MobiDB-lite"/>
    </source>
</evidence>
<dbReference type="Proteomes" id="UP000577362">
    <property type="component" value="Unassembled WGS sequence"/>
</dbReference>
<dbReference type="EMBL" id="JACIEN010000003">
    <property type="protein sequence ID" value="MBB4017975.1"/>
    <property type="molecule type" value="Genomic_DNA"/>
</dbReference>
<reference evidence="2 3" key="1">
    <citation type="submission" date="2020-08" db="EMBL/GenBank/DDBJ databases">
        <title>Genomic Encyclopedia of Type Strains, Phase IV (KMG-IV): sequencing the most valuable type-strain genomes for metagenomic binning, comparative biology and taxonomic classification.</title>
        <authorList>
            <person name="Goeker M."/>
        </authorList>
    </citation>
    <scope>NUCLEOTIDE SEQUENCE [LARGE SCALE GENOMIC DNA]</scope>
    <source>
        <strain evidence="2 3">DSM 103737</strain>
    </source>
</reference>
<dbReference type="AlphaFoldDB" id="A0A840BX96"/>
<dbReference type="Pfam" id="PF12224">
    <property type="entry name" value="Amidoligase_2"/>
    <property type="match status" value="1"/>
</dbReference>
<protein>
    <recommendedName>
        <fullName evidence="4">Amidoligase enzyme</fullName>
    </recommendedName>
</protein>
<comment type="caution">
    <text evidence="2">The sequence shown here is derived from an EMBL/GenBank/DDBJ whole genome shotgun (WGS) entry which is preliminary data.</text>
</comment>
<name>A0A840BX96_9HYPH</name>
<feature type="region of interest" description="Disordered" evidence="1">
    <location>
        <begin position="1"/>
        <end position="23"/>
    </location>
</feature>